<dbReference type="Pfam" id="PF04043">
    <property type="entry name" value="PMEI"/>
    <property type="match status" value="1"/>
</dbReference>
<sequence length="174" mass="19162">MDFPTQCLKFFTIFVLIFISSSPSPTNASSKLVDTVCKETKNYNTRCQQVLGSDPRTKSVEDPHVLAKITLQFSIADAEKSLDFIKKTVKENNTQAIRQCEGLYEAVVASFKSALGELEEDPLTSNYDILTAADDADACENELTKGGGQVPSISARNNGVKFYSHEAMEYLTQS</sequence>
<dbReference type="AlphaFoldDB" id="A0A8K0H497"/>
<protein>
    <recommendedName>
        <fullName evidence="2">Pectinesterase inhibitor domain-containing protein</fullName>
    </recommendedName>
</protein>
<dbReference type="InterPro" id="IPR035513">
    <property type="entry name" value="Invertase/methylesterase_inhib"/>
</dbReference>
<dbReference type="Gene3D" id="1.20.140.40">
    <property type="entry name" value="Invertase/pectin methylesterase inhibitor family protein"/>
    <property type="match status" value="1"/>
</dbReference>
<dbReference type="EMBL" id="VOIH02000005">
    <property type="protein sequence ID" value="KAF3445482.1"/>
    <property type="molecule type" value="Genomic_DNA"/>
</dbReference>
<evidence type="ECO:0000259" key="2">
    <source>
        <dbReference type="SMART" id="SM00856"/>
    </source>
</evidence>
<feature type="chain" id="PRO_5035452214" description="Pectinesterase inhibitor domain-containing protein" evidence="1">
    <location>
        <begin position="29"/>
        <end position="174"/>
    </location>
</feature>
<proteinExistence type="predicted"/>
<organism evidence="3 4">
    <name type="scientific">Rhamnella rubrinervis</name>
    <dbReference type="NCBI Taxonomy" id="2594499"/>
    <lineage>
        <taxon>Eukaryota</taxon>
        <taxon>Viridiplantae</taxon>
        <taxon>Streptophyta</taxon>
        <taxon>Embryophyta</taxon>
        <taxon>Tracheophyta</taxon>
        <taxon>Spermatophyta</taxon>
        <taxon>Magnoliopsida</taxon>
        <taxon>eudicotyledons</taxon>
        <taxon>Gunneridae</taxon>
        <taxon>Pentapetalae</taxon>
        <taxon>rosids</taxon>
        <taxon>fabids</taxon>
        <taxon>Rosales</taxon>
        <taxon>Rhamnaceae</taxon>
        <taxon>rhamnoid group</taxon>
        <taxon>Rhamneae</taxon>
        <taxon>Rhamnella</taxon>
    </lineage>
</organism>
<feature type="domain" description="Pectinesterase inhibitor" evidence="2">
    <location>
        <begin position="28"/>
        <end position="160"/>
    </location>
</feature>
<dbReference type="GO" id="GO:0004857">
    <property type="term" value="F:enzyme inhibitor activity"/>
    <property type="evidence" value="ECO:0007669"/>
    <property type="project" value="InterPro"/>
</dbReference>
<dbReference type="PANTHER" id="PTHR31890">
    <property type="entry name" value="PLANT INVERTASE/PECTIN METHYLESTERASE INHIBITOR SUPERFAMILY PROTEIN"/>
    <property type="match status" value="1"/>
</dbReference>
<dbReference type="Proteomes" id="UP000796880">
    <property type="component" value="Unassembled WGS sequence"/>
</dbReference>
<dbReference type="SUPFAM" id="SSF101148">
    <property type="entry name" value="Plant invertase/pectin methylesterase inhibitor"/>
    <property type="match status" value="1"/>
</dbReference>
<comment type="caution">
    <text evidence="3">The sequence shown here is derived from an EMBL/GenBank/DDBJ whole genome shotgun (WGS) entry which is preliminary data.</text>
</comment>
<dbReference type="NCBIfam" id="TIGR01614">
    <property type="entry name" value="PME_inhib"/>
    <property type="match status" value="1"/>
</dbReference>
<dbReference type="OrthoDB" id="1094634at2759"/>
<keyword evidence="1" id="KW-0732">Signal</keyword>
<evidence type="ECO:0000313" key="3">
    <source>
        <dbReference type="EMBL" id="KAF3445482.1"/>
    </source>
</evidence>
<dbReference type="PANTHER" id="PTHR31890:SF9">
    <property type="entry name" value="PLANT INVERTASE_PECTIN METHYLESTERASE INHIBITOR SUPERFAMILY PROTEIN"/>
    <property type="match status" value="1"/>
</dbReference>
<name>A0A8K0H497_9ROSA</name>
<dbReference type="CDD" id="cd15795">
    <property type="entry name" value="PMEI-Pla_a_1_like"/>
    <property type="match status" value="1"/>
</dbReference>
<feature type="signal peptide" evidence="1">
    <location>
        <begin position="1"/>
        <end position="28"/>
    </location>
</feature>
<evidence type="ECO:0000256" key="1">
    <source>
        <dbReference type="SAM" id="SignalP"/>
    </source>
</evidence>
<dbReference type="InterPro" id="IPR034088">
    <property type="entry name" value="Pla_a_1-like"/>
</dbReference>
<evidence type="ECO:0000313" key="4">
    <source>
        <dbReference type="Proteomes" id="UP000796880"/>
    </source>
</evidence>
<dbReference type="InterPro" id="IPR006501">
    <property type="entry name" value="Pectinesterase_inhib_dom"/>
</dbReference>
<gene>
    <name evidence="3" type="ORF">FNV43_RR10658</name>
</gene>
<accession>A0A8K0H497</accession>
<keyword evidence="4" id="KW-1185">Reference proteome</keyword>
<dbReference type="SMART" id="SM00856">
    <property type="entry name" value="PMEI"/>
    <property type="match status" value="1"/>
</dbReference>
<reference evidence="3" key="1">
    <citation type="submission" date="2020-03" db="EMBL/GenBank/DDBJ databases">
        <title>A high-quality chromosome-level genome assembly of a woody plant with both climbing and erect habits, Rhamnella rubrinervis.</title>
        <authorList>
            <person name="Lu Z."/>
            <person name="Yang Y."/>
            <person name="Zhu X."/>
            <person name="Sun Y."/>
        </authorList>
    </citation>
    <scope>NUCLEOTIDE SEQUENCE</scope>
    <source>
        <strain evidence="3">BYM</strain>
        <tissue evidence="3">Leaf</tissue>
    </source>
</reference>